<dbReference type="AlphaFoldDB" id="A0A9F7R7I2"/>
<reference evidence="3" key="1">
    <citation type="submission" date="2025-08" db="UniProtKB">
        <authorList>
            <consortium name="RefSeq"/>
        </authorList>
    </citation>
    <scope>IDENTIFICATION</scope>
    <source>
        <tissue evidence="3">Blood</tissue>
    </source>
</reference>
<keyword evidence="1" id="KW-0863">Zinc-finger</keyword>
<evidence type="ECO:0000256" key="1">
    <source>
        <dbReference type="RuleBase" id="RU366018"/>
    </source>
</evidence>
<comment type="catalytic activity">
    <reaction evidence="1">
        <text>S-ubiquitinyl-[E2 ubiquitin-conjugating enzyme]-L-cysteine + [acceptor protein]-L-lysine = [E2 ubiquitin-conjugating enzyme]-L-cysteine + N(6)-ubiquitinyl-[acceptor protein]-L-lysine.</text>
        <dbReference type="EC" id="2.3.2.27"/>
    </reaction>
</comment>
<evidence type="ECO:0000313" key="2">
    <source>
        <dbReference type="Proteomes" id="UP000221080"/>
    </source>
</evidence>
<evidence type="ECO:0000313" key="3">
    <source>
        <dbReference type="RefSeq" id="XP_053534907.1"/>
    </source>
</evidence>
<keyword evidence="1" id="KW-0479">Metal-binding</keyword>
<dbReference type="KEGG" id="ipu:128630398"/>
<dbReference type="PANTHER" id="PTHR21497:SF28">
    <property type="entry name" value="E3 UBIQUITIN-PROTEIN LIGASE UBR2"/>
    <property type="match status" value="1"/>
</dbReference>
<sequence>MSTNGFSKFLCSLFWIQAEEAQRKLKRQNGEDPALPPFCPLFASLGNILQCDVLLGMLGAVLQWAMEPSGGHWSESMLQRVLHLIGMALLEEQQQLENIGDDDEVTFNFTLKISHKFCTSSHTIESLKPVSQVPVKPPATLQASWLC</sequence>
<dbReference type="GeneID" id="128630398"/>
<dbReference type="GO" id="GO:0005737">
    <property type="term" value="C:cytoplasm"/>
    <property type="evidence" value="ECO:0007669"/>
    <property type="project" value="TreeGrafter"/>
</dbReference>
<dbReference type="EC" id="2.3.2.27" evidence="1"/>
<dbReference type="GO" id="GO:0016567">
    <property type="term" value="P:protein ubiquitination"/>
    <property type="evidence" value="ECO:0007669"/>
    <property type="project" value="UniProtKB-UniRule"/>
</dbReference>
<name>A0A9F7R7I2_ICTPU</name>
<dbReference type="OrthoDB" id="26387at2759"/>
<keyword evidence="2" id="KW-1185">Reference proteome</keyword>
<keyword evidence="1" id="KW-0833">Ubl conjugation pathway</keyword>
<dbReference type="PANTHER" id="PTHR21497">
    <property type="entry name" value="UBIQUITIN LIGASE E3 ALPHA-RELATED"/>
    <property type="match status" value="1"/>
</dbReference>
<dbReference type="GO" id="GO:0008270">
    <property type="term" value="F:zinc ion binding"/>
    <property type="evidence" value="ECO:0007669"/>
    <property type="project" value="UniProtKB-UniRule"/>
</dbReference>
<dbReference type="RefSeq" id="XP_053534907.1">
    <property type="nucleotide sequence ID" value="XM_053678932.1"/>
</dbReference>
<dbReference type="InterPro" id="IPR039164">
    <property type="entry name" value="UBR1-like"/>
</dbReference>
<comment type="similarity">
    <text evidence="1">Belongs to the E3 ubiquitin-protein ligase UBR1-like family.</text>
</comment>
<dbReference type="GO" id="GO:0071596">
    <property type="term" value="P:ubiquitin-dependent protein catabolic process via the N-end rule pathway"/>
    <property type="evidence" value="ECO:0007669"/>
    <property type="project" value="UniProtKB-UniRule"/>
</dbReference>
<dbReference type="Proteomes" id="UP000221080">
    <property type="component" value="Unplaced"/>
</dbReference>
<keyword evidence="1" id="KW-0808">Transferase</keyword>
<dbReference type="GO" id="GO:0061630">
    <property type="term" value="F:ubiquitin protein ligase activity"/>
    <property type="evidence" value="ECO:0007669"/>
    <property type="project" value="UniProtKB-UniRule"/>
</dbReference>
<protein>
    <recommendedName>
        <fullName evidence="1">E3 ubiquitin-protein ligase</fullName>
        <ecNumber evidence="1">2.3.2.27</ecNumber>
    </recommendedName>
</protein>
<dbReference type="GO" id="GO:0000151">
    <property type="term" value="C:ubiquitin ligase complex"/>
    <property type="evidence" value="ECO:0007669"/>
    <property type="project" value="TreeGrafter"/>
</dbReference>
<comment type="pathway">
    <text evidence="1">Protein modification; protein ubiquitination.</text>
</comment>
<accession>A0A9F7R7I2</accession>
<organism evidence="2 3">
    <name type="scientific">Ictalurus punctatus</name>
    <name type="common">Channel catfish</name>
    <name type="synonym">Silurus punctatus</name>
    <dbReference type="NCBI Taxonomy" id="7998"/>
    <lineage>
        <taxon>Eukaryota</taxon>
        <taxon>Metazoa</taxon>
        <taxon>Chordata</taxon>
        <taxon>Craniata</taxon>
        <taxon>Vertebrata</taxon>
        <taxon>Euteleostomi</taxon>
        <taxon>Actinopterygii</taxon>
        <taxon>Neopterygii</taxon>
        <taxon>Teleostei</taxon>
        <taxon>Ostariophysi</taxon>
        <taxon>Siluriformes</taxon>
        <taxon>Ictaluridae</taxon>
        <taxon>Ictalurus</taxon>
    </lineage>
</organism>
<comment type="function">
    <text evidence="1">Ubiquitin ligase protein which is a component of the N-end rule pathway. Recognizes and binds to proteins bearing specific N-terminal residues that are destabilizing according to the N-end rule, leading to their ubiquitination and subsequent degradation.</text>
</comment>
<gene>
    <name evidence="3" type="primary">LOC128630398</name>
</gene>
<keyword evidence="1" id="KW-0862">Zinc</keyword>
<proteinExistence type="inferred from homology"/>